<dbReference type="STRING" id="84531.LA76x_5045"/>
<dbReference type="Gene3D" id="3.30.70.270">
    <property type="match status" value="1"/>
</dbReference>
<reference evidence="5 6" key="1">
    <citation type="journal article" date="2015" name="BMC Genomics">
        <title>Comparative genomics and metabolic profiling of the genus Lysobacter.</title>
        <authorList>
            <person name="de Bruijn I."/>
            <person name="Cheng X."/>
            <person name="de Jager V."/>
            <person name="Exposito R.G."/>
            <person name="Watrous J."/>
            <person name="Patel N."/>
            <person name="Postma J."/>
            <person name="Dorrestein P.C."/>
            <person name="Kobayashi D."/>
            <person name="Raaijmakers J.M."/>
        </authorList>
    </citation>
    <scope>NUCLEOTIDE SEQUENCE [LARGE SCALE GENOMIC DNA]</scope>
    <source>
        <strain evidence="5 6">76</strain>
    </source>
</reference>
<dbReference type="Gene3D" id="3.20.20.450">
    <property type="entry name" value="EAL domain"/>
    <property type="match status" value="1"/>
</dbReference>
<accession>A0A0S2FHU3</accession>
<dbReference type="PATRIC" id="fig|84531.8.peg.5051"/>
<feature type="domain" description="PAC" evidence="2">
    <location>
        <begin position="93"/>
        <end position="143"/>
    </location>
</feature>
<dbReference type="SUPFAM" id="SSF55785">
    <property type="entry name" value="PYP-like sensor domain (PAS domain)"/>
    <property type="match status" value="1"/>
</dbReference>
<sequence length="568" mass="62700">MRDVTIQSVAIPPGTDARYRAVVQSALDAIIVIDELGQITEFNPAAERVFGWRREQVIGLEVAEVIIPPEMRDNHRRGFRRHLMTGTSTILDRRLELVAIRAGGERFPVELTVTRIDGGTMAYFTAFIRDLTEQKRLLAAEADHARYDIVTGLQRYSVLEPQMIRAFENAGAFAAVVFIDLDRFHGINGSLGHKNGDEVLRAVGVRLQSLASEQVAVCHFASDEFVVVQQGGDGAAAVRLAESIRKLLTLPFEGKGYRVLLTATIGISYAPAHGDIALDLMRRAQAAAERGKVLGRNCVCPFQTEDMQDIEDRTVMGGLLREAVQAGELMLQYQPQFSASDMRLSGFESLLRWSSPLLGDVAPDRFIPIAEGLGLIREIGDWVIREACRQIRLWLDAGYTGFTIAVNVSPQQLRRAGLHRAVADALQEFRVPGHMLEIELTESSVLENLVRVKDELRRLKALGTLLTLDDFGTGHSSLAYLKHFAWDKLKIDQSFVRGLPHSVLDASVSRAILTLGRDLGLRVAAEGVETTSQADFLRDLGCDELQGYLMGQPAPADAAQVHFKAIRA</sequence>
<name>A0A0S2FHU3_LYSAN</name>
<dbReference type="SUPFAM" id="SSF141868">
    <property type="entry name" value="EAL domain-like"/>
    <property type="match status" value="1"/>
</dbReference>
<dbReference type="Proteomes" id="UP000060787">
    <property type="component" value="Chromosome"/>
</dbReference>
<evidence type="ECO:0000313" key="6">
    <source>
        <dbReference type="Proteomes" id="UP000060787"/>
    </source>
</evidence>
<dbReference type="InterPro" id="IPR000700">
    <property type="entry name" value="PAS-assoc_C"/>
</dbReference>
<feature type="domain" description="GGDEF" evidence="4">
    <location>
        <begin position="172"/>
        <end position="304"/>
    </location>
</feature>
<gene>
    <name evidence="5" type="ORF">LA76x_5045</name>
</gene>
<dbReference type="SMART" id="SM00267">
    <property type="entry name" value="GGDEF"/>
    <property type="match status" value="1"/>
</dbReference>
<dbReference type="Gene3D" id="3.30.450.20">
    <property type="entry name" value="PAS domain"/>
    <property type="match status" value="1"/>
</dbReference>
<dbReference type="PROSITE" id="PS50113">
    <property type="entry name" value="PAC"/>
    <property type="match status" value="1"/>
</dbReference>
<feature type="domain" description="EAL" evidence="3">
    <location>
        <begin position="313"/>
        <end position="567"/>
    </location>
</feature>
<dbReference type="PROSITE" id="PS50883">
    <property type="entry name" value="EAL"/>
    <property type="match status" value="1"/>
</dbReference>
<dbReference type="KEGG" id="lab:LA76x_5045"/>
<dbReference type="SUPFAM" id="SSF55073">
    <property type="entry name" value="Nucleotide cyclase"/>
    <property type="match status" value="1"/>
</dbReference>
<dbReference type="Pfam" id="PF00990">
    <property type="entry name" value="GGDEF"/>
    <property type="match status" value="1"/>
</dbReference>
<proteinExistence type="predicted"/>
<dbReference type="InterPro" id="IPR001633">
    <property type="entry name" value="EAL_dom"/>
</dbReference>
<dbReference type="SMART" id="SM00052">
    <property type="entry name" value="EAL"/>
    <property type="match status" value="1"/>
</dbReference>
<evidence type="ECO:0000313" key="5">
    <source>
        <dbReference type="EMBL" id="ALN83147.1"/>
    </source>
</evidence>
<dbReference type="Pfam" id="PF00563">
    <property type="entry name" value="EAL"/>
    <property type="match status" value="1"/>
</dbReference>
<dbReference type="SMART" id="SM00091">
    <property type="entry name" value="PAS"/>
    <property type="match status" value="1"/>
</dbReference>
<dbReference type="InterPro" id="IPR052155">
    <property type="entry name" value="Biofilm_reg_signaling"/>
</dbReference>
<dbReference type="EMBL" id="CP011129">
    <property type="protein sequence ID" value="ALN83147.1"/>
    <property type="molecule type" value="Genomic_DNA"/>
</dbReference>
<dbReference type="Pfam" id="PF00989">
    <property type="entry name" value="PAS"/>
    <property type="match status" value="1"/>
</dbReference>
<dbReference type="InterPro" id="IPR029787">
    <property type="entry name" value="Nucleotide_cyclase"/>
</dbReference>
<evidence type="ECO:0000259" key="2">
    <source>
        <dbReference type="PROSITE" id="PS50113"/>
    </source>
</evidence>
<dbReference type="CDD" id="cd00130">
    <property type="entry name" value="PAS"/>
    <property type="match status" value="1"/>
</dbReference>
<dbReference type="GO" id="GO:0006355">
    <property type="term" value="P:regulation of DNA-templated transcription"/>
    <property type="evidence" value="ECO:0007669"/>
    <property type="project" value="InterPro"/>
</dbReference>
<dbReference type="InterPro" id="IPR043128">
    <property type="entry name" value="Rev_trsase/Diguanyl_cyclase"/>
</dbReference>
<evidence type="ECO:0000259" key="4">
    <source>
        <dbReference type="PROSITE" id="PS50887"/>
    </source>
</evidence>
<dbReference type="InterPro" id="IPR035919">
    <property type="entry name" value="EAL_sf"/>
</dbReference>
<dbReference type="NCBIfam" id="TIGR00229">
    <property type="entry name" value="sensory_box"/>
    <property type="match status" value="1"/>
</dbReference>
<dbReference type="PROSITE" id="PS50887">
    <property type="entry name" value="GGDEF"/>
    <property type="match status" value="1"/>
</dbReference>
<dbReference type="eggNOG" id="COG5001">
    <property type="taxonomic scope" value="Bacteria"/>
</dbReference>
<dbReference type="AlphaFoldDB" id="A0A0S2FHU3"/>
<dbReference type="NCBIfam" id="TIGR00254">
    <property type="entry name" value="GGDEF"/>
    <property type="match status" value="1"/>
</dbReference>
<dbReference type="PANTHER" id="PTHR44757:SF2">
    <property type="entry name" value="BIOFILM ARCHITECTURE MAINTENANCE PROTEIN MBAA"/>
    <property type="match status" value="1"/>
</dbReference>
<dbReference type="PROSITE" id="PS50112">
    <property type="entry name" value="PAS"/>
    <property type="match status" value="1"/>
</dbReference>
<dbReference type="PANTHER" id="PTHR44757">
    <property type="entry name" value="DIGUANYLATE CYCLASE DGCP"/>
    <property type="match status" value="1"/>
</dbReference>
<organism evidence="5 6">
    <name type="scientific">Lysobacter antibioticus</name>
    <dbReference type="NCBI Taxonomy" id="84531"/>
    <lineage>
        <taxon>Bacteria</taxon>
        <taxon>Pseudomonadati</taxon>
        <taxon>Pseudomonadota</taxon>
        <taxon>Gammaproteobacteria</taxon>
        <taxon>Lysobacterales</taxon>
        <taxon>Lysobacteraceae</taxon>
        <taxon>Lysobacter</taxon>
    </lineage>
</organism>
<dbReference type="InterPro" id="IPR035965">
    <property type="entry name" value="PAS-like_dom_sf"/>
</dbReference>
<dbReference type="InterPro" id="IPR013767">
    <property type="entry name" value="PAS_fold"/>
</dbReference>
<feature type="domain" description="PAS" evidence="1">
    <location>
        <begin position="15"/>
        <end position="86"/>
    </location>
</feature>
<protein>
    <submittedName>
        <fullName evidence="5">Diguanylate cyclase domain protein</fullName>
    </submittedName>
</protein>
<keyword evidence="6" id="KW-1185">Reference proteome</keyword>
<dbReference type="InterPro" id="IPR000160">
    <property type="entry name" value="GGDEF_dom"/>
</dbReference>
<dbReference type="InterPro" id="IPR000014">
    <property type="entry name" value="PAS"/>
</dbReference>
<evidence type="ECO:0000259" key="3">
    <source>
        <dbReference type="PROSITE" id="PS50883"/>
    </source>
</evidence>
<dbReference type="CDD" id="cd01949">
    <property type="entry name" value="GGDEF"/>
    <property type="match status" value="1"/>
</dbReference>
<evidence type="ECO:0000259" key="1">
    <source>
        <dbReference type="PROSITE" id="PS50112"/>
    </source>
</evidence>
<dbReference type="CDD" id="cd01948">
    <property type="entry name" value="EAL"/>
    <property type="match status" value="1"/>
</dbReference>